<dbReference type="OrthoDB" id="547451at2759"/>
<sequence length="1132" mass="114948">MAAPPCFDDLLQARVGSLGRAQLFIVIVVSLSQVMMAAVLMLMVLTAQDPITEGKWECVAPTPAISNASTALSDATASAPSSTAALAAGFASCNSLQAAFAAASQPQSDLRAAFCRLPPGATRWTRPSDSLLSTYNLTCGHEWLVSTLNSLYFVGLALGGTIFGALSDRLGRRPCLLGCTALTALMAAGEGLAPWFWLHGLCRVVGAAAVQGMALSDVVLVTELVGPDHRGRVGILSQSFFIAGECLLALLAALVPSWRSLTLLCALLTAAYLAVWPLVPESPRWLAASGRRAEAAAVLAQLARRNGRSGAGCSAEEIEAALAGQEDEESGSGSESGSEHGSRDPSLKAGKAFGKAPGGLERRGEGETEPLRSLEDSAYGSDGPGSDAPSRDEPASGGSAGSHGIPATPSAGNTGSGSPPQSGAPPLECKSSGAAGDDPYRGEKPSGTVALRVVSPAPLPRPTPLSVRAVTLDRAGTVAHAAMGAAAPTLSAAAVAARAAPARTAVAPPSGPDTPSPLAPWPLGCLSEDTSTRPQPSSGTDTGAGSHHSQFHHHHHTHHHHHHAAKQRPPTLREAARHPLVQRYFAASAFALCSLVMGYYGIGFALSYIPGSLYVSFFLISIAEAPSALVVGLLIDRLGRSALMLGGMAVAGAACLGCGMAVRMPLLQVLLAMLGKFGCGGAWSVLVVYCAEVFPTSVRTLLSGVIFQGARAGGVAAPFVFLLGTATGVPQLPFLLMGVFTLAGALLVLLLPETMGAPQPESLAQLEANAGRTPAAALAAAWRRRQSQRRGGAAGVRLEEQGKEGEGRGGAVQSRAAAATAASQPHVSSVISRHAAQQQVLSDSAARARDLASSRPLAPAHSTRGFLTEIHHEATFNVDAIARGSEYRAHVVTGGTPVDIRVMASKEVVQEAQIKSYKNPATLGKALRNPQYDGMQKVGPADVRAHGVDTRVTAGDVGSAPLSLDEANRLVQDPERHFRQYRPSAVGDAVQATVAGAAVGAGVGAAVSLGAAAYQRGGITRIEGEDVGVALKNAAVAGAAGGAAGLVGMVSGSSVVGGVAAGSVVAAYSMLMCEERGCAVREAAKGAAGVGAGLAACAATGWLGPAAVVACPLAAWAASLSARKGVAHAYGE</sequence>
<evidence type="ECO:0000313" key="9">
    <source>
        <dbReference type="Proteomes" id="UP000612055"/>
    </source>
</evidence>
<dbReference type="Gene3D" id="1.20.1250.20">
    <property type="entry name" value="MFS general substrate transporter like domains"/>
    <property type="match status" value="2"/>
</dbReference>
<feature type="transmembrane region" description="Helical" evidence="6">
    <location>
        <begin position="233"/>
        <end position="255"/>
    </location>
</feature>
<protein>
    <recommendedName>
        <fullName evidence="7">Major facilitator superfamily (MFS) profile domain-containing protein</fullName>
    </recommendedName>
</protein>
<feature type="transmembrane region" description="Helical" evidence="6">
    <location>
        <begin position="175"/>
        <end position="198"/>
    </location>
</feature>
<dbReference type="EMBL" id="JAEHOE010000152">
    <property type="protein sequence ID" value="KAG2484292.1"/>
    <property type="molecule type" value="Genomic_DNA"/>
</dbReference>
<dbReference type="Pfam" id="PF07690">
    <property type="entry name" value="MFS_1"/>
    <property type="match status" value="1"/>
</dbReference>
<dbReference type="GO" id="GO:0016020">
    <property type="term" value="C:membrane"/>
    <property type="evidence" value="ECO:0007669"/>
    <property type="project" value="UniProtKB-SubCell"/>
</dbReference>
<evidence type="ECO:0000256" key="3">
    <source>
        <dbReference type="ARBA" id="ARBA00022989"/>
    </source>
</evidence>
<keyword evidence="3 6" id="KW-1133">Transmembrane helix</keyword>
<keyword evidence="2 6" id="KW-0812">Transmembrane</keyword>
<feature type="domain" description="Major facilitator superfamily (MFS) profile" evidence="7">
    <location>
        <begin position="95"/>
        <end position="756"/>
    </location>
</feature>
<keyword evidence="9" id="KW-1185">Reference proteome</keyword>
<comment type="caution">
    <text evidence="8">The sequence shown here is derived from an EMBL/GenBank/DDBJ whole genome shotgun (WGS) entry which is preliminary data.</text>
</comment>
<gene>
    <name evidence="8" type="ORF">HYH03_016838</name>
</gene>
<dbReference type="PANTHER" id="PTHR24064">
    <property type="entry name" value="SOLUTE CARRIER FAMILY 22 MEMBER"/>
    <property type="match status" value="1"/>
</dbReference>
<feature type="transmembrane region" description="Helical" evidence="6">
    <location>
        <begin position="701"/>
        <end position="726"/>
    </location>
</feature>
<evidence type="ECO:0000259" key="7">
    <source>
        <dbReference type="PROSITE" id="PS50850"/>
    </source>
</evidence>
<feature type="compositionally biased region" description="Basic and acidic residues" evidence="5">
    <location>
        <begin position="360"/>
        <end position="375"/>
    </location>
</feature>
<reference evidence="8" key="1">
    <citation type="journal article" date="2020" name="bioRxiv">
        <title>Comparative genomics of Chlamydomonas.</title>
        <authorList>
            <person name="Craig R.J."/>
            <person name="Hasan A.R."/>
            <person name="Ness R.W."/>
            <person name="Keightley P.D."/>
        </authorList>
    </citation>
    <scope>NUCLEOTIDE SEQUENCE</scope>
    <source>
        <strain evidence="8">CCAP 11/70</strain>
    </source>
</reference>
<dbReference type="Pfam" id="PF00083">
    <property type="entry name" value="Sugar_tr"/>
    <property type="match status" value="1"/>
</dbReference>
<feature type="transmembrane region" description="Helical" evidence="6">
    <location>
        <begin position="615"/>
        <end position="635"/>
    </location>
</feature>
<feature type="compositionally biased region" description="Pro residues" evidence="5">
    <location>
        <begin position="509"/>
        <end position="520"/>
    </location>
</feature>
<dbReference type="AlphaFoldDB" id="A0A835XGN8"/>
<evidence type="ECO:0000256" key="5">
    <source>
        <dbReference type="SAM" id="MobiDB-lite"/>
    </source>
</evidence>
<feature type="compositionally biased region" description="Polar residues" evidence="5">
    <location>
        <begin position="528"/>
        <end position="543"/>
    </location>
</feature>
<feature type="compositionally biased region" description="Low complexity" evidence="5">
    <location>
        <begin position="416"/>
        <end position="426"/>
    </location>
</feature>
<feature type="compositionally biased region" description="Basic and acidic residues" evidence="5">
    <location>
        <begin position="797"/>
        <end position="807"/>
    </location>
</feature>
<organism evidence="8 9">
    <name type="scientific">Edaphochlamys debaryana</name>
    <dbReference type="NCBI Taxonomy" id="47281"/>
    <lineage>
        <taxon>Eukaryota</taxon>
        <taxon>Viridiplantae</taxon>
        <taxon>Chlorophyta</taxon>
        <taxon>core chlorophytes</taxon>
        <taxon>Chlorophyceae</taxon>
        <taxon>CS clade</taxon>
        <taxon>Chlamydomonadales</taxon>
        <taxon>Chlamydomonadales incertae sedis</taxon>
        <taxon>Edaphochlamys</taxon>
    </lineage>
</organism>
<feature type="transmembrane region" description="Helical" evidence="6">
    <location>
        <begin position="23"/>
        <end position="45"/>
    </location>
</feature>
<feature type="transmembrane region" description="Helical" evidence="6">
    <location>
        <begin position="642"/>
        <end position="662"/>
    </location>
</feature>
<dbReference type="InterPro" id="IPR020846">
    <property type="entry name" value="MFS_dom"/>
</dbReference>
<evidence type="ECO:0000313" key="8">
    <source>
        <dbReference type="EMBL" id="KAG2484292.1"/>
    </source>
</evidence>
<dbReference type="InterPro" id="IPR036259">
    <property type="entry name" value="MFS_trans_sf"/>
</dbReference>
<feature type="transmembrane region" description="Helical" evidence="6">
    <location>
        <begin position="261"/>
        <end position="279"/>
    </location>
</feature>
<feature type="compositionally biased region" description="Basic residues" evidence="5">
    <location>
        <begin position="549"/>
        <end position="566"/>
    </location>
</feature>
<proteinExistence type="predicted"/>
<keyword evidence="4 6" id="KW-0472">Membrane</keyword>
<evidence type="ECO:0000256" key="1">
    <source>
        <dbReference type="ARBA" id="ARBA00004141"/>
    </source>
</evidence>
<feature type="region of interest" description="Disordered" evidence="5">
    <location>
        <begin position="786"/>
        <end position="819"/>
    </location>
</feature>
<feature type="region of interest" description="Disordered" evidence="5">
    <location>
        <begin position="322"/>
        <end position="446"/>
    </location>
</feature>
<feature type="transmembrane region" description="Helical" evidence="6">
    <location>
        <begin position="143"/>
        <end position="163"/>
    </location>
</feature>
<dbReference type="Proteomes" id="UP000612055">
    <property type="component" value="Unassembled WGS sequence"/>
</dbReference>
<feature type="transmembrane region" description="Helical" evidence="6">
    <location>
        <begin position="668"/>
        <end position="689"/>
    </location>
</feature>
<feature type="compositionally biased region" description="Low complexity" evidence="5">
    <location>
        <begin position="348"/>
        <end position="359"/>
    </location>
</feature>
<accession>A0A835XGN8</accession>
<evidence type="ECO:0000256" key="2">
    <source>
        <dbReference type="ARBA" id="ARBA00022692"/>
    </source>
</evidence>
<dbReference type="GO" id="GO:0022857">
    <property type="term" value="F:transmembrane transporter activity"/>
    <property type="evidence" value="ECO:0007669"/>
    <property type="project" value="InterPro"/>
</dbReference>
<dbReference type="InterPro" id="IPR011701">
    <property type="entry name" value="MFS"/>
</dbReference>
<dbReference type="PROSITE" id="PS50850">
    <property type="entry name" value="MFS"/>
    <property type="match status" value="1"/>
</dbReference>
<feature type="region of interest" description="Disordered" evidence="5">
    <location>
        <begin position="504"/>
        <end position="571"/>
    </location>
</feature>
<dbReference type="SUPFAM" id="SSF103473">
    <property type="entry name" value="MFS general substrate transporter"/>
    <property type="match status" value="1"/>
</dbReference>
<evidence type="ECO:0000256" key="4">
    <source>
        <dbReference type="ARBA" id="ARBA00023136"/>
    </source>
</evidence>
<name>A0A835XGN8_9CHLO</name>
<feature type="transmembrane region" description="Helical" evidence="6">
    <location>
        <begin position="732"/>
        <end position="751"/>
    </location>
</feature>
<feature type="compositionally biased region" description="Basic and acidic residues" evidence="5">
    <location>
        <begin position="337"/>
        <end position="346"/>
    </location>
</feature>
<comment type="subcellular location">
    <subcellularLocation>
        <location evidence="1">Membrane</location>
        <topology evidence="1">Multi-pass membrane protein</topology>
    </subcellularLocation>
</comment>
<evidence type="ECO:0000256" key="6">
    <source>
        <dbReference type="SAM" id="Phobius"/>
    </source>
</evidence>
<feature type="transmembrane region" description="Helical" evidence="6">
    <location>
        <begin position="584"/>
        <end position="609"/>
    </location>
</feature>
<feature type="transmembrane region" description="Helical" evidence="6">
    <location>
        <begin position="204"/>
        <end position="226"/>
    </location>
</feature>
<dbReference type="InterPro" id="IPR005828">
    <property type="entry name" value="MFS_sugar_transport-like"/>
</dbReference>